<evidence type="ECO:0000256" key="3">
    <source>
        <dbReference type="ARBA" id="ARBA00023159"/>
    </source>
</evidence>
<evidence type="ECO:0000256" key="1">
    <source>
        <dbReference type="ARBA" id="ARBA00023015"/>
    </source>
</evidence>
<feature type="domain" description="HTH araC/xylS-type" evidence="5">
    <location>
        <begin position="168"/>
        <end position="265"/>
    </location>
</feature>
<accession>A0ABN4KI06</accession>
<dbReference type="SUPFAM" id="SSF51182">
    <property type="entry name" value="RmlC-like cupins"/>
    <property type="match status" value="1"/>
</dbReference>
<dbReference type="InterPro" id="IPR009057">
    <property type="entry name" value="Homeodomain-like_sf"/>
</dbReference>
<dbReference type="PANTHER" id="PTHR11019:SF199">
    <property type="entry name" value="HTH-TYPE TRANSCRIPTIONAL REGULATOR NIMR"/>
    <property type="match status" value="1"/>
</dbReference>
<dbReference type="EMBL" id="CP014034">
    <property type="protein sequence ID" value="AMF92618.1"/>
    <property type="molecule type" value="Genomic_DNA"/>
</dbReference>
<sequence>MPNHIPETTMQTPSEVAFTLDASQPVLTHTRSMQAESGIVPHSHPRGQLLWAAKGILRVTSEHAVWVVPSTHAVWIPGGLLHQVSSETAAQTRNIYIDPSFAIRENEKAVIMLKMSPLMREIVLKLTESANHLSKERIQRLGLVALDELDALEPLQLFISSGDDPRLKKLISHIVNHAAQNEPLDVLSRRVGASVRTIERLFKAETGLTYRQWRSRFRLMNSLEHIVNGANTTTVAHQLGYQSVSSFISAFKSLFGCTPQEYASRKG</sequence>
<keyword evidence="1" id="KW-0805">Transcription regulation</keyword>
<dbReference type="Pfam" id="PF12833">
    <property type="entry name" value="HTH_18"/>
    <property type="match status" value="1"/>
</dbReference>
<dbReference type="InterPro" id="IPR018060">
    <property type="entry name" value="HTH_AraC"/>
</dbReference>
<dbReference type="InterPro" id="IPR014710">
    <property type="entry name" value="RmlC-like_jellyroll"/>
</dbReference>
<organism evidence="6 7">
    <name type="scientific">Vibrio fluvialis</name>
    <dbReference type="NCBI Taxonomy" id="676"/>
    <lineage>
        <taxon>Bacteria</taxon>
        <taxon>Pseudomonadati</taxon>
        <taxon>Pseudomonadota</taxon>
        <taxon>Gammaproteobacteria</taxon>
        <taxon>Vibrionales</taxon>
        <taxon>Vibrionaceae</taxon>
        <taxon>Vibrio</taxon>
    </lineage>
</organism>
<protein>
    <submittedName>
        <fullName evidence="6">AraC family transcriptional regulator</fullName>
    </submittedName>
</protein>
<evidence type="ECO:0000313" key="7">
    <source>
        <dbReference type="Proteomes" id="UP000057088"/>
    </source>
</evidence>
<dbReference type="Gene3D" id="2.60.120.10">
    <property type="entry name" value="Jelly Rolls"/>
    <property type="match status" value="1"/>
</dbReference>
<dbReference type="PROSITE" id="PS01124">
    <property type="entry name" value="HTH_ARAC_FAMILY_2"/>
    <property type="match status" value="1"/>
</dbReference>
<dbReference type="Pfam" id="PF02311">
    <property type="entry name" value="AraC_binding"/>
    <property type="match status" value="1"/>
</dbReference>
<dbReference type="InterPro" id="IPR020449">
    <property type="entry name" value="Tscrpt_reg_AraC-type_HTH"/>
</dbReference>
<evidence type="ECO:0000256" key="2">
    <source>
        <dbReference type="ARBA" id="ARBA00023125"/>
    </source>
</evidence>
<reference evidence="7" key="1">
    <citation type="submission" date="2015-12" db="EMBL/GenBank/DDBJ databases">
        <title>FDA dAtabase for Regulatory Grade micrObial Sequences (FDA-ARGOS): Supporting development and validation of Infectious Disease Dx tests.</title>
        <authorList>
            <person name="Hoffmann M."/>
            <person name="Allard M."/>
            <person name="Evans P."/>
            <person name="Brown E."/>
            <person name="Tallon L.J."/>
            <person name="Sadzewicz L."/>
            <person name="Sengamalay N."/>
            <person name="Ott S."/>
            <person name="Godinez A."/>
            <person name="Nagaraj S."/>
            <person name="Vyas G."/>
            <person name="Aluvathingal J."/>
            <person name="Nadendla S."/>
            <person name="Geyer C."/>
            <person name="Sichtig H."/>
        </authorList>
    </citation>
    <scope>NUCLEOTIDE SEQUENCE [LARGE SCALE GENOMIC DNA]</scope>
    <source>
        <strain evidence="7">ATCC 33809</strain>
    </source>
</reference>
<evidence type="ECO:0000256" key="4">
    <source>
        <dbReference type="ARBA" id="ARBA00023163"/>
    </source>
</evidence>
<proteinExistence type="predicted"/>
<dbReference type="GeneID" id="29383311"/>
<keyword evidence="3" id="KW-0010">Activator</keyword>
<keyword evidence="4" id="KW-0804">Transcription</keyword>
<gene>
    <name evidence="6" type="ORF">AL536_03840</name>
</gene>
<dbReference type="PRINTS" id="PR00032">
    <property type="entry name" value="HTHARAC"/>
</dbReference>
<dbReference type="SUPFAM" id="SSF46689">
    <property type="entry name" value="Homeodomain-like"/>
    <property type="match status" value="2"/>
</dbReference>
<dbReference type="RefSeq" id="WP_061055659.1">
    <property type="nucleotide sequence ID" value="NZ_CABLBX010000012.1"/>
</dbReference>
<dbReference type="Proteomes" id="UP000057088">
    <property type="component" value="Chromosome 1"/>
</dbReference>
<name>A0ABN4KI06_VIBFL</name>
<dbReference type="PANTHER" id="PTHR11019">
    <property type="entry name" value="HTH-TYPE TRANSCRIPTIONAL REGULATOR NIMR"/>
    <property type="match status" value="1"/>
</dbReference>
<evidence type="ECO:0000313" key="6">
    <source>
        <dbReference type="EMBL" id="AMF92618.1"/>
    </source>
</evidence>
<evidence type="ECO:0000259" key="5">
    <source>
        <dbReference type="PROSITE" id="PS01124"/>
    </source>
</evidence>
<keyword evidence="7" id="KW-1185">Reference proteome</keyword>
<dbReference type="InterPro" id="IPR011051">
    <property type="entry name" value="RmlC_Cupin_sf"/>
</dbReference>
<dbReference type="SMART" id="SM00342">
    <property type="entry name" value="HTH_ARAC"/>
    <property type="match status" value="1"/>
</dbReference>
<dbReference type="CDD" id="cd06124">
    <property type="entry name" value="cupin_NimR-like_N"/>
    <property type="match status" value="1"/>
</dbReference>
<keyword evidence="2" id="KW-0238">DNA-binding</keyword>
<dbReference type="Gene3D" id="1.10.10.60">
    <property type="entry name" value="Homeodomain-like"/>
    <property type="match status" value="1"/>
</dbReference>
<dbReference type="InterPro" id="IPR003313">
    <property type="entry name" value="AraC-bd"/>
</dbReference>